<reference evidence="3 4" key="1">
    <citation type="journal article" date="2012" name="Nucleic Acids Res.">
        <title>Sequencing of the smallest Apicomplexan genome from the human pathogen Babesia microti.</title>
        <authorList>
            <person name="Cornillot E."/>
            <person name="Hadj-Kaddour K."/>
            <person name="Dassouli A."/>
            <person name="Noel B."/>
            <person name="Ranwez V."/>
            <person name="Vacherie B."/>
            <person name="Augagneur Y."/>
            <person name="Bres V."/>
            <person name="Duclos A."/>
            <person name="Randazzo S."/>
            <person name="Carcy B."/>
            <person name="Debierre-Grockiego F."/>
            <person name="Delbecq S."/>
            <person name="Moubri-Menage K."/>
            <person name="Shams-Eldin H."/>
            <person name="Usmani-Brown S."/>
            <person name="Bringaud F."/>
            <person name="Wincker P."/>
            <person name="Vivares C.P."/>
            <person name="Schwarz R.T."/>
            <person name="Schetters T.P."/>
            <person name="Krause P.J."/>
            <person name="Gorenflot A."/>
            <person name="Berry V."/>
            <person name="Barbe V."/>
            <person name="Ben Mamoun C."/>
        </authorList>
    </citation>
    <scope>NUCLEOTIDE SEQUENCE [LARGE SCALE GENOMIC DNA]</scope>
    <source>
        <strain evidence="3 4">RI</strain>
    </source>
</reference>
<name>A0A1R4ABX8_BABMR</name>
<dbReference type="KEGG" id="bmic:BMR1_03g02316"/>
<keyword evidence="4" id="KW-1185">Reference proteome</keyword>
<dbReference type="GO" id="GO:0006364">
    <property type="term" value="P:rRNA processing"/>
    <property type="evidence" value="ECO:0007669"/>
    <property type="project" value="TreeGrafter"/>
</dbReference>
<dbReference type="Pfam" id="PF12923">
    <property type="entry name" value="RRP7"/>
    <property type="match status" value="1"/>
</dbReference>
<evidence type="ECO:0000313" key="3">
    <source>
        <dbReference type="EMBL" id="SJK86445.1"/>
    </source>
</evidence>
<reference evidence="3 4" key="3">
    <citation type="journal article" date="2016" name="Sci. Rep.">
        <title>Genome-wide diversity and gene expression profiling of Babesia microti isolates identify polymorphic genes that mediate host-pathogen interactions.</title>
        <authorList>
            <person name="Silva J.C."/>
            <person name="Cornillot E."/>
            <person name="McCracken C."/>
            <person name="Usmani-Brown S."/>
            <person name="Dwivedi A."/>
            <person name="Ifeonu O.O."/>
            <person name="Crabtree J."/>
            <person name="Gotia H.T."/>
            <person name="Virji A.Z."/>
            <person name="Reynes C."/>
            <person name="Colinge J."/>
            <person name="Kumar V."/>
            <person name="Lawres L."/>
            <person name="Pazzi J.E."/>
            <person name="Pablo J.V."/>
            <person name="Hung C."/>
            <person name="Brancato J."/>
            <person name="Kumari P."/>
            <person name="Orvis J."/>
            <person name="Tretina K."/>
            <person name="Chibucos M."/>
            <person name="Ott S."/>
            <person name="Sadzewicz L."/>
            <person name="Sengamalay N."/>
            <person name="Shetty A.C."/>
            <person name="Su Q."/>
            <person name="Tallon L."/>
            <person name="Fraser C.M."/>
            <person name="Frutos R."/>
            <person name="Molina D.M."/>
            <person name="Krause P.J."/>
            <person name="Ben Mamoun C."/>
        </authorList>
    </citation>
    <scope>NUCLEOTIDE SEQUENCE [LARGE SCALE GENOMIC DNA]</scope>
    <source>
        <strain evidence="3 4">RI</strain>
    </source>
</reference>
<proteinExistence type="inferred from homology"/>
<evidence type="ECO:0000256" key="1">
    <source>
        <dbReference type="ARBA" id="ARBA00006110"/>
    </source>
</evidence>
<evidence type="ECO:0000313" key="4">
    <source>
        <dbReference type="Proteomes" id="UP000002899"/>
    </source>
</evidence>
<feature type="domain" description="Ribosomal RNA-processing protein 7 C-terminal" evidence="2">
    <location>
        <begin position="144"/>
        <end position="207"/>
    </location>
</feature>
<dbReference type="RefSeq" id="XP_021338602.1">
    <property type="nucleotide sequence ID" value="XM_021482038.1"/>
</dbReference>
<evidence type="ECO:0000259" key="2">
    <source>
        <dbReference type="Pfam" id="PF12923"/>
    </source>
</evidence>
<dbReference type="VEuPathDB" id="PiroplasmaDB:BMR1_03g02316"/>
<protein>
    <submittedName>
        <fullName evidence="3">DnaJ homolog subfamily C member 19</fullName>
    </submittedName>
</protein>
<dbReference type="PANTHER" id="PTHR13191:SF0">
    <property type="entry name" value="RIBOSOMAL RNA-PROCESSING PROTEIN 7 HOMOLOG A-RELATED"/>
    <property type="match status" value="1"/>
</dbReference>
<sequence length="210" mass="24311">MGTDGFLVLSLPIVPNLFFTTQLYIKRHICTKNDGKEYPSGRTLFITFPGESMDKNALEDILSQYVTIELIDLMVKRQKRGFIDKINTLCHVVMSTESQLEKIITMGTRPFIDNINLLALPNPLKYSHKNCYDHKQTYMNFVEKPDNMSKKVDEYMAKYDIMKEIERKVAEKALVDEDGFVRVTSGPKIRKCDVVKTGFGDFYKFQNKQI</sequence>
<dbReference type="InterPro" id="IPR040446">
    <property type="entry name" value="RRP7"/>
</dbReference>
<dbReference type="GeneID" id="24425106"/>
<dbReference type="AlphaFoldDB" id="A0A1R4ABX8"/>
<reference evidence="3 4" key="2">
    <citation type="journal article" date="2013" name="PLoS ONE">
        <title>Whole genome mapping and re-organization of the nuclear and mitochondrial genomes of Babesia microti isolates.</title>
        <authorList>
            <person name="Cornillot E."/>
            <person name="Dassouli A."/>
            <person name="Garg A."/>
            <person name="Pachikara N."/>
            <person name="Randazzo S."/>
            <person name="Depoix D."/>
            <person name="Carcy B."/>
            <person name="Delbecq S."/>
            <person name="Frutos R."/>
            <person name="Silva J.C."/>
            <person name="Sutton R."/>
            <person name="Krause P.J."/>
            <person name="Mamoun C.B."/>
        </authorList>
    </citation>
    <scope>NUCLEOTIDE SEQUENCE [LARGE SCALE GENOMIC DNA]</scope>
    <source>
        <strain evidence="3 4">RI</strain>
    </source>
</reference>
<dbReference type="GO" id="GO:0032545">
    <property type="term" value="C:CURI complex"/>
    <property type="evidence" value="ECO:0007669"/>
    <property type="project" value="TreeGrafter"/>
</dbReference>
<dbReference type="EMBL" id="LN871598">
    <property type="protein sequence ID" value="SJK86445.1"/>
    <property type="molecule type" value="Genomic_DNA"/>
</dbReference>
<dbReference type="Proteomes" id="UP000002899">
    <property type="component" value="Chromosome III"/>
</dbReference>
<organism evidence="3 4">
    <name type="scientific">Babesia microti (strain RI)</name>
    <dbReference type="NCBI Taxonomy" id="1133968"/>
    <lineage>
        <taxon>Eukaryota</taxon>
        <taxon>Sar</taxon>
        <taxon>Alveolata</taxon>
        <taxon>Apicomplexa</taxon>
        <taxon>Aconoidasida</taxon>
        <taxon>Piroplasmida</taxon>
        <taxon>Babesiidae</taxon>
        <taxon>Babesia</taxon>
    </lineage>
</organism>
<dbReference type="GO" id="GO:0034456">
    <property type="term" value="C:UTP-C complex"/>
    <property type="evidence" value="ECO:0007669"/>
    <property type="project" value="TreeGrafter"/>
</dbReference>
<dbReference type="GO" id="GO:0000028">
    <property type="term" value="P:ribosomal small subunit assembly"/>
    <property type="evidence" value="ECO:0007669"/>
    <property type="project" value="TreeGrafter"/>
</dbReference>
<dbReference type="OrthoDB" id="360263at2759"/>
<accession>A0A1R4ABX8</accession>
<comment type="similarity">
    <text evidence="1">Belongs to the RRP7 family.</text>
</comment>
<dbReference type="InterPro" id="IPR024326">
    <property type="entry name" value="RRP7_C"/>
</dbReference>
<dbReference type="PANTHER" id="PTHR13191">
    <property type="entry name" value="RIBOSOMAL RNA PROCESSING PROTEIN 7-RELATED"/>
    <property type="match status" value="1"/>
</dbReference>